<accession>A0A0P1AUI2</accession>
<dbReference type="GeneID" id="36396943"/>
<keyword evidence="3" id="KW-1185">Reference proteome</keyword>
<proteinExistence type="predicted"/>
<reference evidence="3" key="1">
    <citation type="submission" date="2014-09" db="EMBL/GenBank/DDBJ databases">
        <authorList>
            <person name="Sharma Rahul"/>
            <person name="Thines Marco"/>
        </authorList>
    </citation>
    <scope>NUCLEOTIDE SEQUENCE [LARGE SCALE GENOMIC DNA]</scope>
</reference>
<dbReference type="EMBL" id="CCYD01001615">
    <property type="protein sequence ID" value="CEG45602.1"/>
    <property type="molecule type" value="Genomic_DNA"/>
</dbReference>
<evidence type="ECO:0000313" key="3">
    <source>
        <dbReference type="Proteomes" id="UP000054928"/>
    </source>
</evidence>
<dbReference type="Proteomes" id="UP000054928">
    <property type="component" value="Unassembled WGS sequence"/>
</dbReference>
<evidence type="ECO:0000256" key="1">
    <source>
        <dbReference type="SAM" id="MobiDB-lite"/>
    </source>
</evidence>
<organism evidence="2 3">
    <name type="scientific">Plasmopara halstedii</name>
    <name type="common">Downy mildew of sunflower</name>
    <dbReference type="NCBI Taxonomy" id="4781"/>
    <lineage>
        <taxon>Eukaryota</taxon>
        <taxon>Sar</taxon>
        <taxon>Stramenopiles</taxon>
        <taxon>Oomycota</taxon>
        <taxon>Peronosporomycetes</taxon>
        <taxon>Peronosporales</taxon>
        <taxon>Peronosporaceae</taxon>
        <taxon>Plasmopara</taxon>
    </lineage>
</organism>
<feature type="region of interest" description="Disordered" evidence="1">
    <location>
        <begin position="24"/>
        <end position="50"/>
    </location>
</feature>
<protein>
    <submittedName>
        <fullName evidence="2">Uncharacterized protein</fullName>
    </submittedName>
</protein>
<dbReference type="RefSeq" id="XP_024581971.1">
    <property type="nucleotide sequence ID" value="XM_024716365.1"/>
</dbReference>
<name>A0A0P1AUI2_PLAHL</name>
<evidence type="ECO:0000313" key="2">
    <source>
        <dbReference type="EMBL" id="CEG45602.1"/>
    </source>
</evidence>
<sequence length="50" mass="5511">MARYVGRSIKERLSMLLGEAIQSVSGGLSSSEDDDNFEERSRSNYIDGSP</sequence>
<dbReference type="AlphaFoldDB" id="A0A0P1AUI2"/>